<organism evidence="2 3">
    <name type="scientific">Sitophilus oryzae</name>
    <name type="common">Rice weevil</name>
    <name type="synonym">Curculio oryzae</name>
    <dbReference type="NCBI Taxonomy" id="7048"/>
    <lineage>
        <taxon>Eukaryota</taxon>
        <taxon>Metazoa</taxon>
        <taxon>Ecdysozoa</taxon>
        <taxon>Arthropoda</taxon>
        <taxon>Hexapoda</taxon>
        <taxon>Insecta</taxon>
        <taxon>Pterygota</taxon>
        <taxon>Neoptera</taxon>
        <taxon>Endopterygota</taxon>
        <taxon>Coleoptera</taxon>
        <taxon>Polyphaga</taxon>
        <taxon>Cucujiformia</taxon>
        <taxon>Curculionidae</taxon>
        <taxon>Dryophthorinae</taxon>
        <taxon>Sitophilus</taxon>
    </lineage>
</organism>
<proteinExistence type="predicted"/>
<evidence type="ECO:0000256" key="1">
    <source>
        <dbReference type="SAM" id="SignalP"/>
    </source>
</evidence>
<name>A0A6J2YL65_SITOR</name>
<accession>A0A6J2YL65</accession>
<sequence>MFLEKSFFLSLLLVLSQPNALLSQELLETNSKPHHNINVVVFFANAATKLSCLQKDSMDFLNFHKVARVKHNCHGEATEAEKTEETSKLCKDLLKESLMTLTHYCHSVLKMKTAIAAVSSTEISNDIQEPEAPYHPSNVVFESETPKVKRALPILHYEQPSKNTIIQPNNENNKRTIITTPKHTEVFQIRVKRKVKKRETEEDVNVPYEGHHKKKPKWDVLDVMKHVRYSFLGKMFEDKIKNRLSEDEDDFIDIGNLGKEKEDPGLFETVKSTLTTLQDTPEANFLMVVFGGHLHGIKNKHSPMIQSVKHVMENTNAEDTLIIVTGSCIENENKEESAAEEQEHPETIPVYARGPKCDILSECNVLYDLPLTIQKILGLENGSGFEDLQAENSLTQ</sequence>
<feature type="chain" id="PRO_5027077964" evidence="1">
    <location>
        <begin position="24"/>
        <end position="396"/>
    </location>
</feature>
<protein>
    <submittedName>
        <fullName evidence="3">Uncharacterized protein LOC115888535</fullName>
    </submittedName>
</protein>
<dbReference type="InterPro" id="IPR017850">
    <property type="entry name" value="Alkaline_phosphatase_core_sf"/>
</dbReference>
<keyword evidence="1" id="KW-0732">Signal</keyword>
<dbReference type="Proteomes" id="UP000504635">
    <property type="component" value="Unplaced"/>
</dbReference>
<gene>
    <name evidence="3" type="primary">LOC115888535</name>
</gene>
<dbReference type="SUPFAM" id="SSF53649">
    <property type="entry name" value="Alkaline phosphatase-like"/>
    <property type="match status" value="1"/>
</dbReference>
<dbReference type="GeneID" id="115888535"/>
<keyword evidence="2" id="KW-1185">Reference proteome</keyword>
<dbReference type="InParanoid" id="A0A6J2YL65"/>
<feature type="signal peptide" evidence="1">
    <location>
        <begin position="1"/>
        <end position="23"/>
    </location>
</feature>
<dbReference type="KEGG" id="soy:115888535"/>
<dbReference type="RefSeq" id="XP_030764142.1">
    <property type="nucleotide sequence ID" value="XM_030908282.1"/>
</dbReference>
<reference evidence="3" key="1">
    <citation type="submission" date="2025-08" db="UniProtKB">
        <authorList>
            <consortium name="RefSeq"/>
        </authorList>
    </citation>
    <scope>IDENTIFICATION</scope>
    <source>
        <tissue evidence="3">Gonads</tissue>
    </source>
</reference>
<dbReference type="OrthoDB" id="6783374at2759"/>
<evidence type="ECO:0000313" key="3">
    <source>
        <dbReference type="RefSeq" id="XP_030764142.1"/>
    </source>
</evidence>
<evidence type="ECO:0000313" key="2">
    <source>
        <dbReference type="Proteomes" id="UP000504635"/>
    </source>
</evidence>
<dbReference type="AlphaFoldDB" id="A0A6J2YL65"/>